<organism evidence="1 2">
    <name type="scientific">Allacma fusca</name>
    <dbReference type="NCBI Taxonomy" id="39272"/>
    <lineage>
        <taxon>Eukaryota</taxon>
        <taxon>Metazoa</taxon>
        <taxon>Ecdysozoa</taxon>
        <taxon>Arthropoda</taxon>
        <taxon>Hexapoda</taxon>
        <taxon>Collembola</taxon>
        <taxon>Symphypleona</taxon>
        <taxon>Sminthuridae</taxon>
        <taxon>Allacma</taxon>
    </lineage>
</organism>
<feature type="non-terminal residue" evidence="1">
    <location>
        <position position="1"/>
    </location>
</feature>
<feature type="non-terminal residue" evidence="1">
    <location>
        <position position="24"/>
    </location>
</feature>
<dbReference type="AlphaFoldDB" id="A0A8J2JQ60"/>
<evidence type="ECO:0000313" key="2">
    <source>
        <dbReference type="Proteomes" id="UP000708208"/>
    </source>
</evidence>
<gene>
    <name evidence="1" type="ORF">AFUS01_LOCUS12090</name>
</gene>
<protein>
    <submittedName>
        <fullName evidence="1">Uncharacterized protein</fullName>
    </submittedName>
</protein>
<dbReference type="Proteomes" id="UP000708208">
    <property type="component" value="Unassembled WGS sequence"/>
</dbReference>
<dbReference type="EMBL" id="CAJVCH010094408">
    <property type="protein sequence ID" value="CAG7722982.1"/>
    <property type="molecule type" value="Genomic_DNA"/>
</dbReference>
<evidence type="ECO:0000313" key="1">
    <source>
        <dbReference type="EMBL" id="CAG7722982.1"/>
    </source>
</evidence>
<name>A0A8J2JQ60_9HEXA</name>
<proteinExistence type="predicted"/>
<accession>A0A8J2JQ60</accession>
<sequence length="24" mass="2757">ADRPKMTYTDALTCEILRKTSFVP</sequence>
<keyword evidence="2" id="KW-1185">Reference proteome</keyword>
<comment type="caution">
    <text evidence="1">The sequence shown here is derived from an EMBL/GenBank/DDBJ whole genome shotgun (WGS) entry which is preliminary data.</text>
</comment>
<reference evidence="1" key="1">
    <citation type="submission" date="2021-06" db="EMBL/GenBank/DDBJ databases">
        <authorList>
            <person name="Hodson N. C."/>
            <person name="Mongue J. A."/>
            <person name="Jaron S. K."/>
        </authorList>
    </citation>
    <scope>NUCLEOTIDE SEQUENCE</scope>
</reference>